<dbReference type="RefSeq" id="WP_206102026.1">
    <property type="nucleotide sequence ID" value="NZ_CP070969.1"/>
</dbReference>
<keyword evidence="1" id="KW-0472">Membrane</keyword>
<evidence type="ECO:0000313" key="3">
    <source>
        <dbReference type="Proteomes" id="UP000663452"/>
    </source>
</evidence>
<feature type="transmembrane region" description="Helical" evidence="1">
    <location>
        <begin position="104"/>
        <end position="126"/>
    </location>
</feature>
<reference evidence="2 3" key="1">
    <citation type="submission" date="2021-02" db="EMBL/GenBank/DDBJ databases">
        <title>Paenibacillus tianjinensis sp. nov.</title>
        <authorList>
            <person name="Liu H."/>
        </authorList>
    </citation>
    <scope>NUCLEOTIDE SEQUENCE [LARGE SCALE GENOMIC DNA]</scope>
    <source>
        <strain evidence="2 3">TB2019</strain>
    </source>
</reference>
<proteinExistence type="predicted"/>
<accession>A0ABX7LAY9</accession>
<keyword evidence="1" id="KW-1133">Transmembrane helix</keyword>
<keyword evidence="3" id="KW-1185">Reference proteome</keyword>
<sequence length="155" mass="17747">MELSMGLHLKGFIWPLLVLLPNLFLIFFAPHNIPKTVSPPLIFTVFERIGQVTCFTLPIVFGTKIAAQPINLLTGLMLICLLIYYLCWVRFFRSGREFSMLFKPLGFIPIPMALFPILYFILLAVWLNSYLFAIPAVLFAIGHFVTSWSTFSQIQ</sequence>
<name>A0ABX7LAY9_9BACL</name>
<protein>
    <submittedName>
        <fullName evidence="2">Uncharacterized protein</fullName>
    </submittedName>
</protein>
<keyword evidence="1" id="KW-0812">Transmembrane</keyword>
<evidence type="ECO:0000313" key="2">
    <source>
        <dbReference type="EMBL" id="QSF44446.1"/>
    </source>
</evidence>
<evidence type="ECO:0000256" key="1">
    <source>
        <dbReference type="SAM" id="Phobius"/>
    </source>
</evidence>
<gene>
    <name evidence="2" type="ORF">JRJ22_25105</name>
</gene>
<dbReference type="EMBL" id="CP070969">
    <property type="protein sequence ID" value="QSF44446.1"/>
    <property type="molecule type" value="Genomic_DNA"/>
</dbReference>
<feature type="transmembrane region" description="Helical" evidence="1">
    <location>
        <begin position="73"/>
        <end position="92"/>
    </location>
</feature>
<feature type="transmembrane region" description="Helical" evidence="1">
    <location>
        <begin position="132"/>
        <end position="151"/>
    </location>
</feature>
<dbReference type="Proteomes" id="UP000663452">
    <property type="component" value="Chromosome"/>
</dbReference>
<feature type="transmembrane region" description="Helical" evidence="1">
    <location>
        <begin position="12"/>
        <end position="29"/>
    </location>
</feature>
<organism evidence="2 3">
    <name type="scientific">Paenibacillus tianjinensis</name>
    <dbReference type="NCBI Taxonomy" id="2810347"/>
    <lineage>
        <taxon>Bacteria</taxon>
        <taxon>Bacillati</taxon>
        <taxon>Bacillota</taxon>
        <taxon>Bacilli</taxon>
        <taxon>Bacillales</taxon>
        <taxon>Paenibacillaceae</taxon>
        <taxon>Paenibacillus</taxon>
    </lineage>
</organism>